<evidence type="ECO:0000256" key="2">
    <source>
        <dbReference type="ARBA" id="ARBA00010735"/>
    </source>
</evidence>
<dbReference type="GO" id="GO:0005886">
    <property type="term" value="C:plasma membrane"/>
    <property type="evidence" value="ECO:0007669"/>
    <property type="project" value="UniProtKB-SubCell"/>
</dbReference>
<evidence type="ECO:0000256" key="4">
    <source>
        <dbReference type="ARBA" id="ARBA00022475"/>
    </source>
</evidence>
<keyword evidence="7 8" id="KW-0472">Membrane</keyword>
<dbReference type="RefSeq" id="WP_013313450.1">
    <property type="nucleotide sequence ID" value="NC_014484.1"/>
</dbReference>
<feature type="transmembrane region" description="Helical" evidence="8">
    <location>
        <begin position="49"/>
        <end position="69"/>
    </location>
</feature>
<keyword evidence="5 8" id="KW-0812">Transmembrane</keyword>
<evidence type="ECO:0000313" key="9">
    <source>
        <dbReference type="EMBL" id="ADN01609.1"/>
    </source>
</evidence>
<evidence type="ECO:0000256" key="1">
    <source>
        <dbReference type="ARBA" id="ARBA00004651"/>
    </source>
</evidence>
<dbReference type="Proteomes" id="UP000001296">
    <property type="component" value="Chromosome"/>
</dbReference>
<keyword evidence="4" id="KW-1003">Cell membrane</keyword>
<feature type="transmembrane region" description="Helical" evidence="8">
    <location>
        <begin position="21"/>
        <end position="43"/>
    </location>
</feature>
<evidence type="ECO:0008006" key="11">
    <source>
        <dbReference type="Google" id="ProtNLM"/>
    </source>
</evidence>
<dbReference type="HOGENOM" id="CLU_065777_3_1_12"/>
<dbReference type="KEGG" id="sta:STHERM_c06500"/>
<reference key="1">
    <citation type="submission" date="2009-08" db="EMBL/GenBank/DDBJ databases">
        <title>The genome sequence of Spirochaeta thermophila DSM6192.</title>
        <authorList>
            <person name="Angelov A."/>
            <person name="Mientus M."/>
            <person name="Wittenberg S."/>
            <person name="Lehmann R."/>
            <person name="Liesegang H."/>
            <person name="Daniel R."/>
            <person name="Liebl W."/>
        </authorList>
    </citation>
    <scope>NUCLEOTIDE SEQUENCE</scope>
    <source>
        <strain>DSM 6192</strain>
    </source>
</reference>
<evidence type="ECO:0000313" key="10">
    <source>
        <dbReference type="Proteomes" id="UP000001296"/>
    </source>
</evidence>
<dbReference type="eggNOG" id="COG1296">
    <property type="taxonomic scope" value="Bacteria"/>
</dbReference>
<feature type="transmembrane region" description="Helical" evidence="8">
    <location>
        <begin position="139"/>
        <end position="158"/>
    </location>
</feature>
<dbReference type="PaxDb" id="665571-STHERM_c06500"/>
<evidence type="ECO:0000256" key="7">
    <source>
        <dbReference type="ARBA" id="ARBA00023136"/>
    </source>
</evidence>
<evidence type="ECO:0000256" key="6">
    <source>
        <dbReference type="ARBA" id="ARBA00022989"/>
    </source>
</evidence>
<accession>E0RR31</accession>
<organism evidence="9 10">
    <name type="scientific">Winmispira thermophila (strain ATCC 49972 / DSM 6192 / RI 19.B1)</name>
    <name type="common">Spirochaeta thermophila</name>
    <dbReference type="NCBI Taxonomy" id="665571"/>
    <lineage>
        <taxon>Bacteria</taxon>
        <taxon>Pseudomonadati</taxon>
        <taxon>Spirochaetota</taxon>
        <taxon>Spirochaetia</taxon>
        <taxon>Winmispirales</taxon>
        <taxon>Winmispiraceae</taxon>
        <taxon>Winmispira</taxon>
    </lineage>
</organism>
<keyword evidence="3" id="KW-0813">Transport</keyword>
<reference evidence="9 10" key="2">
    <citation type="journal article" date="2010" name="J. Bacteriol.">
        <title>Genome sequence of the polysaccharide-degrading, thermophilic anaerobe Spirochaeta thermophila DSM 6192.</title>
        <authorList>
            <person name="Angelov A."/>
            <person name="Liebl S."/>
            <person name="Ballschmiter M."/>
            <person name="Bomeke M."/>
            <person name="Lehmann R."/>
            <person name="Liesegang H."/>
            <person name="Daniel R."/>
            <person name="Liebl W."/>
        </authorList>
    </citation>
    <scope>NUCLEOTIDE SEQUENCE [LARGE SCALE GENOMIC DNA]</scope>
    <source>
        <strain evidence="10">ATCC 49972 / DSM 6192 / RI 19.B1</strain>
    </source>
</reference>
<dbReference type="PANTHER" id="PTHR34979">
    <property type="entry name" value="INNER MEMBRANE PROTEIN YGAZ"/>
    <property type="match status" value="1"/>
</dbReference>
<name>E0RR31_WINT6</name>
<dbReference type="AlphaFoldDB" id="E0RR31"/>
<evidence type="ECO:0000256" key="5">
    <source>
        <dbReference type="ARBA" id="ARBA00022692"/>
    </source>
</evidence>
<feature type="transmembrane region" description="Helical" evidence="8">
    <location>
        <begin position="165"/>
        <end position="183"/>
    </location>
</feature>
<keyword evidence="6 8" id="KW-1133">Transmembrane helix</keyword>
<sequence length="225" mass="23490">MQIRNARPRRKEARSLFGRGLFASIPVVVGYLPVGMTFGLAAVGTGFPAWTAVLTSALVFAGASQFVLVSLLPQGLLPAVVLPLFLNLRHVVYTGIIARRIPLSRPALTLAGLTDEVFAVALQGPAEERFLQGVALGAYLAWVGGTALGAFGGAALLVGSPIEGSLVFSLTALFFVLVIPSVQEGRLRAVLWGAGIGLVFHVLGLSSLGVLAAGLATPLVLRRRR</sequence>
<protein>
    <recommendedName>
        <fullName evidence="11">AzlC family protein</fullName>
    </recommendedName>
</protein>
<gene>
    <name evidence="9" type="ordered locus">STHERM_c06500</name>
</gene>
<dbReference type="GO" id="GO:1903785">
    <property type="term" value="P:L-valine transmembrane transport"/>
    <property type="evidence" value="ECO:0007669"/>
    <property type="project" value="TreeGrafter"/>
</dbReference>
<dbReference type="Pfam" id="PF03591">
    <property type="entry name" value="AzlC"/>
    <property type="match status" value="1"/>
</dbReference>
<dbReference type="InterPro" id="IPR011606">
    <property type="entry name" value="Brnchd-chn_aa_trnsp_permease"/>
</dbReference>
<feature type="transmembrane region" description="Helical" evidence="8">
    <location>
        <begin position="76"/>
        <end position="98"/>
    </location>
</feature>
<feature type="transmembrane region" description="Helical" evidence="8">
    <location>
        <begin position="189"/>
        <end position="221"/>
    </location>
</feature>
<comment type="subcellular location">
    <subcellularLocation>
        <location evidence="1">Cell membrane</location>
        <topology evidence="1">Multi-pass membrane protein</topology>
    </subcellularLocation>
</comment>
<proteinExistence type="inferred from homology"/>
<dbReference type="EMBL" id="CP001698">
    <property type="protein sequence ID" value="ADN01609.1"/>
    <property type="molecule type" value="Genomic_DNA"/>
</dbReference>
<dbReference type="PANTHER" id="PTHR34979:SF1">
    <property type="entry name" value="INNER MEMBRANE PROTEIN YGAZ"/>
    <property type="match status" value="1"/>
</dbReference>
<evidence type="ECO:0000256" key="3">
    <source>
        <dbReference type="ARBA" id="ARBA00022448"/>
    </source>
</evidence>
<comment type="similarity">
    <text evidence="2">Belongs to the AzlC family.</text>
</comment>
<evidence type="ECO:0000256" key="8">
    <source>
        <dbReference type="SAM" id="Phobius"/>
    </source>
</evidence>